<evidence type="ECO:0000256" key="6">
    <source>
        <dbReference type="ARBA" id="ARBA00022643"/>
    </source>
</evidence>
<gene>
    <name evidence="11" type="primary">pyrD</name>
    <name evidence="13" type="ORF">BDD21_1759</name>
</gene>
<dbReference type="Gene3D" id="3.20.20.70">
    <property type="entry name" value="Aldolase class I"/>
    <property type="match status" value="1"/>
</dbReference>
<comment type="similarity">
    <text evidence="4 11">Belongs to the dihydroorotate dehydrogenase family. Type 2 subfamily.</text>
</comment>
<comment type="cofactor">
    <cofactor evidence="11">
        <name>FMN</name>
        <dbReference type="ChEBI" id="CHEBI:58210"/>
    </cofactor>
    <text evidence="11">Binds 1 FMN per subunit.</text>
</comment>
<feature type="binding site" evidence="11">
    <location>
        <position position="78"/>
    </location>
    <ligand>
        <name>substrate</name>
    </ligand>
</feature>
<keyword evidence="11" id="KW-1003">Cell membrane</keyword>
<feature type="domain" description="Dihydroorotate dehydrogenase catalytic" evidence="12">
    <location>
        <begin position="59"/>
        <end position="347"/>
    </location>
</feature>
<evidence type="ECO:0000259" key="12">
    <source>
        <dbReference type="Pfam" id="PF01180"/>
    </source>
</evidence>
<evidence type="ECO:0000256" key="1">
    <source>
        <dbReference type="ARBA" id="ARBA00003125"/>
    </source>
</evidence>
<proteinExistence type="inferred from homology"/>
<keyword evidence="5 11" id="KW-0285">Flavoprotein</keyword>
<dbReference type="InterPro" id="IPR005720">
    <property type="entry name" value="Dihydroorotate_DH_cat"/>
</dbReference>
<evidence type="ECO:0000256" key="2">
    <source>
        <dbReference type="ARBA" id="ARBA00004370"/>
    </source>
</evidence>
<dbReference type="GO" id="GO:0005737">
    <property type="term" value="C:cytoplasm"/>
    <property type="evidence" value="ECO:0007669"/>
    <property type="project" value="InterPro"/>
</dbReference>
<comment type="subunit">
    <text evidence="11">Monomer.</text>
</comment>
<feature type="binding site" evidence="11">
    <location>
        <position position="257"/>
    </location>
    <ligand>
        <name>FMN</name>
        <dbReference type="ChEBI" id="CHEBI:58210"/>
    </ligand>
</feature>
<protein>
    <recommendedName>
        <fullName evidence="11">Dihydroorotate dehydrogenase (quinone)</fullName>
        <ecNumber evidence="11">1.3.5.2</ecNumber>
    </recommendedName>
    <alternativeName>
        <fullName evidence="11">DHOdehase</fullName>
        <shortName evidence="11">DHOD</shortName>
        <shortName evidence="11">DHODase</shortName>
    </alternativeName>
    <alternativeName>
        <fullName evidence="11">Dihydroorotate oxidase</fullName>
    </alternativeName>
</protein>
<evidence type="ECO:0000256" key="10">
    <source>
        <dbReference type="ARBA" id="ARBA00048639"/>
    </source>
</evidence>
<evidence type="ECO:0000256" key="5">
    <source>
        <dbReference type="ARBA" id="ARBA00022630"/>
    </source>
</evidence>
<dbReference type="HAMAP" id="MF_00225">
    <property type="entry name" value="DHO_dh_type2"/>
    <property type="match status" value="1"/>
</dbReference>
<accession>A0A495V7Q3</accession>
<feature type="binding site" evidence="11">
    <location>
        <position position="279"/>
    </location>
    <ligand>
        <name>FMN</name>
        <dbReference type="ChEBI" id="CHEBI:58210"/>
    </ligand>
</feature>
<dbReference type="EMBL" id="RBXL01000001">
    <property type="protein sequence ID" value="RKT44377.1"/>
    <property type="molecule type" value="Genomic_DNA"/>
</dbReference>
<dbReference type="OrthoDB" id="9802377at2"/>
<dbReference type="InterPro" id="IPR001295">
    <property type="entry name" value="Dihydroorotate_DH_CS"/>
</dbReference>
<dbReference type="InterPro" id="IPR050074">
    <property type="entry name" value="DHO_dehydrogenase"/>
</dbReference>
<comment type="subcellular location">
    <subcellularLocation>
        <location evidence="11">Cell membrane</location>
        <topology evidence="11">Peripheral membrane protein</topology>
    </subcellularLocation>
    <subcellularLocation>
        <location evidence="2">Membrane</location>
    </subcellularLocation>
</comment>
<dbReference type="InterPro" id="IPR013785">
    <property type="entry name" value="Aldolase_TIM"/>
</dbReference>
<dbReference type="PANTHER" id="PTHR48109:SF4">
    <property type="entry name" value="DIHYDROOROTATE DEHYDROGENASE (QUINONE), MITOCHONDRIAL"/>
    <property type="match status" value="1"/>
</dbReference>
<evidence type="ECO:0000313" key="14">
    <source>
        <dbReference type="Proteomes" id="UP000274556"/>
    </source>
</evidence>
<sequence length="349" mass="37068">MTTSVGHASRFWRFARPFLFRLDAERAHDSTLALLGSWARWFSGRLGAEDIARAQGRAVDAMGLHFPNPIGLAAGLDKNAVAVPAWQALGFGFIEVGTITALAQPGNPKPRLFRLPADEALINRMGFNNAGADAAAIRLERLRARDILQVPLGVNLGKSKVTPAEEAADDYRRSFERVGHLADYVVVNISSPNTPGLRDLQRVDEVARIIEAIQGPNQRLARPKPLLVKLAPDLADEDAIDCARAALDAGCAGLILTNTSIRFEGLRSSTEGMSGGLSGRPILERSTALLGLVRQAVGPAPVLVGVGGVMDPAGASAKLAAGADLVQIYSGLIYRGPGFVRELLRGMSS</sequence>
<comment type="catalytic activity">
    <reaction evidence="10 11">
        <text>(S)-dihydroorotate + a quinone = orotate + a quinol</text>
        <dbReference type="Rhea" id="RHEA:30187"/>
        <dbReference type="ChEBI" id="CHEBI:24646"/>
        <dbReference type="ChEBI" id="CHEBI:30839"/>
        <dbReference type="ChEBI" id="CHEBI:30864"/>
        <dbReference type="ChEBI" id="CHEBI:132124"/>
        <dbReference type="EC" id="1.3.5.2"/>
    </reaction>
</comment>
<comment type="caution">
    <text evidence="13">The sequence shown here is derived from an EMBL/GenBank/DDBJ whole genome shotgun (WGS) entry which is preliminary data.</text>
</comment>
<feature type="binding site" evidence="11">
    <location>
        <begin position="258"/>
        <end position="259"/>
    </location>
    <ligand>
        <name>substrate</name>
    </ligand>
</feature>
<evidence type="ECO:0000313" key="13">
    <source>
        <dbReference type="EMBL" id="RKT44377.1"/>
    </source>
</evidence>
<evidence type="ECO:0000256" key="11">
    <source>
        <dbReference type="HAMAP-Rule" id="MF_00225"/>
    </source>
</evidence>
<dbReference type="InterPro" id="IPR005719">
    <property type="entry name" value="Dihydroorotate_DH_2"/>
</dbReference>
<dbReference type="AlphaFoldDB" id="A0A495V7Q3"/>
<dbReference type="GO" id="GO:0044205">
    <property type="term" value="P:'de novo' UMP biosynthetic process"/>
    <property type="evidence" value="ECO:0007669"/>
    <property type="project" value="UniProtKB-UniRule"/>
</dbReference>
<dbReference type="UniPathway" id="UPA00070">
    <property type="reaction ID" value="UER00946"/>
</dbReference>
<dbReference type="Pfam" id="PF01180">
    <property type="entry name" value="DHO_dh"/>
    <property type="match status" value="1"/>
</dbReference>
<organism evidence="13 14">
    <name type="scientific">Thiocapsa rosea</name>
    <dbReference type="NCBI Taxonomy" id="69360"/>
    <lineage>
        <taxon>Bacteria</taxon>
        <taxon>Pseudomonadati</taxon>
        <taxon>Pseudomonadota</taxon>
        <taxon>Gammaproteobacteria</taxon>
        <taxon>Chromatiales</taxon>
        <taxon>Chromatiaceae</taxon>
        <taxon>Thiocapsa</taxon>
    </lineage>
</organism>
<evidence type="ECO:0000256" key="8">
    <source>
        <dbReference type="ARBA" id="ARBA00023002"/>
    </source>
</evidence>
<dbReference type="NCBIfam" id="NF003652">
    <property type="entry name" value="PRK05286.2-5"/>
    <property type="match status" value="1"/>
</dbReference>
<evidence type="ECO:0000256" key="4">
    <source>
        <dbReference type="ARBA" id="ARBA00005359"/>
    </source>
</evidence>
<dbReference type="PIRSF" id="PIRSF000164">
    <property type="entry name" value="DHO_oxidase"/>
    <property type="match status" value="1"/>
</dbReference>
<name>A0A495V7Q3_9GAMM</name>
<dbReference type="Proteomes" id="UP000274556">
    <property type="component" value="Unassembled WGS sequence"/>
</dbReference>
<feature type="binding site" evidence="11">
    <location>
        <position position="193"/>
    </location>
    <ligand>
        <name>substrate</name>
    </ligand>
</feature>
<keyword evidence="6 11" id="KW-0288">FMN</keyword>
<dbReference type="RefSeq" id="WP_120796824.1">
    <property type="nucleotide sequence ID" value="NZ_RBXL01000001.1"/>
</dbReference>
<dbReference type="GO" id="GO:0106430">
    <property type="term" value="F:dihydroorotate dehydrogenase (quinone) activity"/>
    <property type="evidence" value="ECO:0007669"/>
    <property type="project" value="UniProtKB-EC"/>
</dbReference>
<keyword evidence="9 11" id="KW-0472">Membrane</keyword>
<comment type="function">
    <text evidence="1 11">Catalyzes the conversion of dihydroorotate to orotate with quinone as electron acceptor.</text>
</comment>
<feature type="binding site" evidence="11">
    <location>
        <begin position="123"/>
        <end position="127"/>
    </location>
    <ligand>
        <name>substrate</name>
    </ligand>
</feature>
<dbReference type="InterPro" id="IPR012135">
    <property type="entry name" value="Dihydroorotate_DH_1_2"/>
</dbReference>
<feature type="binding site" evidence="11">
    <location>
        <position position="308"/>
    </location>
    <ligand>
        <name>FMN</name>
        <dbReference type="ChEBI" id="CHEBI:58210"/>
    </ligand>
</feature>
<keyword evidence="14" id="KW-1185">Reference proteome</keyword>
<feature type="active site" description="Nucleophile" evidence="11">
    <location>
        <position position="191"/>
    </location>
</feature>
<dbReference type="PROSITE" id="PS00911">
    <property type="entry name" value="DHODEHASE_1"/>
    <property type="match status" value="1"/>
</dbReference>
<dbReference type="GO" id="GO:0005886">
    <property type="term" value="C:plasma membrane"/>
    <property type="evidence" value="ECO:0007669"/>
    <property type="project" value="UniProtKB-SubCell"/>
</dbReference>
<keyword evidence="8 11" id="KW-0560">Oxidoreductase</keyword>
<dbReference type="PANTHER" id="PTHR48109">
    <property type="entry name" value="DIHYDROOROTATE DEHYDROGENASE (QUINONE), MITOCHONDRIAL-RELATED"/>
    <property type="match status" value="1"/>
</dbReference>
<dbReference type="CDD" id="cd04738">
    <property type="entry name" value="DHOD_2_like"/>
    <property type="match status" value="1"/>
</dbReference>
<evidence type="ECO:0000256" key="9">
    <source>
        <dbReference type="ARBA" id="ARBA00023136"/>
    </source>
</evidence>
<keyword evidence="7 11" id="KW-0665">Pyrimidine biosynthesis</keyword>
<feature type="binding site" evidence="11">
    <location>
        <position position="229"/>
    </location>
    <ligand>
        <name>FMN</name>
        <dbReference type="ChEBI" id="CHEBI:58210"/>
    </ligand>
</feature>
<dbReference type="EC" id="1.3.5.2" evidence="11"/>
<evidence type="ECO:0000256" key="3">
    <source>
        <dbReference type="ARBA" id="ARBA00005161"/>
    </source>
</evidence>
<dbReference type="PROSITE" id="PS00912">
    <property type="entry name" value="DHODEHASE_2"/>
    <property type="match status" value="1"/>
</dbReference>
<reference evidence="13 14" key="1">
    <citation type="submission" date="2018-10" db="EMBL/GenBank/DDBJ databases">
        <title>Genomic Encyclopedia of Archaeal and Bacterial Type Strains, Phase II (KMG-II): from individual species to whole genera.</title>
        <authorList>
            <person name="Goeker M."/>
        </authorList>
    </citation>
    <scope>NUCLEOTIDE SEQUENCE [LARGE SCALE GENOMIC DNA]</scope>
    <source>
        <strain evidence="13 14">DSM 235</strain>
    </source>
</reference>
<comment type="pathway">
    <text evidence="3 11">Pyrimidine metabolism; UMP biosynthesis via de novo pathway; orotate from (S)-dihydroorotate (quinone route): step 1/1.</text>
</comment>
<dbReference type="SUPFAM" id="SSF51395">
    <property type="entry name" value="FMN-linked oxidoreductases"/>
    <property type="match status" value="1"/>
</dbReference>
<feature type="binding site" evidence="11">
    <location>
        <begin position="74"/>
        <end position="78"/>
    </location>
    <ligand>
        <name>FMN</name>
        <dbReference type="ChEBI" id="CHEBI:58210"/>
    </ligand>
</feature>
<dbReference type="GO" id="GO:0006207">
    <property type="term" value="P:'de novo' pyrimidine nucleobase biosynthetic process"/>
    <property type="evidence" value="ECO:0007669"/>
    <property type="project" value="UniProtKB-UniRule"/>
</dbReference>
<feature type="binding site" evidence="11">
    <location>
        <position position="155"/>
    </location>
    <ligand>
        <name>FMN</name>
        <dbReference type="ChEBI" id="CHEBI:58210"/>
    </ligand>
</feature>
<feature type="binding site" evidence="11">
    <location>
        <position position="188"/>
    </location>
    <ligand>
        <name>FMN</name>
        <dbReference type="ChEBI" id="CHEBI:58210"/>
    </ligand>
</feature>
<evidence type="ECO:0000256" key="7">
    <source>
        <dbReference type="ARBA" id="ARBA00022975"/>
    </source>
</evidence>
<feature type="binding site" evidence="11">
    <location>
        <begin position="329"/>
        <end position="330"/>
    </location>
    <ligand>
        <name>FMN</name>
        <dbReference type="ChEBI" id="CHEBI:58210"/>
    </ligand>
</feature>
<feature type="binding site" evidence="11">
    <location>
        <position position="188"/>
    </location>
    <ligand>
        <name>substrate</name>
    </ligand>
</feature>
<dbReference type="NCBIfam" id="TIGR01036">
    <property type="entry name" value="pyrD_sub2"/>
    <property type="match status" value="1"/>
</dbReference>
<feature type="binding site" evidence="11">
    <location>
        <position position="98"/>
    </location>
    <ligand>
        <name>FMN</name>
        <dbReference type="ChEBI" id="CHEBI:58210"/>
    </ligand>
</feature>